<proteinExistence type="predicted"/>
<organism evidence="1 2">
    <name type="scientific">Pseudocercospora fuligena</name>
    <dbReference type="NCBI Taxonomy" id="685502"/>
    <lineage>
        <taxon>Eukaryota</taxon>
        <taxon>Fungi</taxon>
        <taxon>Dikarya</taxon>
        <taxon>Ascomycota</taxon>
        <taxon>Pezizomycotina</taxon>
        <taxon>Dothideomycetes</taxon>
        <taxon>Dothideomycetidae</taxon>
        <taxon>Mycosphaerellales</taxon>
        <taxon>Mycosphaerellaceae</taxon>
        <taxon>Pseudocercospora</taxon>
    </lineage>
</organism>
<reference evidence="1" key="1">
    <citation type="submission" date="2020-04" db="EMBL/GenBank/DDBJ databases">
        <title>Draft genome resource of the tomato pathogen Pseudocercospora fuligena.</title>
        <authorList>
            <person name="Zaccaron A."/>
        </authorList>
    </citation>
    <scope>NUCLEOTIDE SEQUENCE</scope>
    <source>
        <strain evidence="1">PF001</strain>
    </source>
</reference>
<name>A0A8H6RWS1_9PEZI</name>
<sequence length="250" mass="28502">MFDHNTDFQRKTDLPICSLEQLIETQGQFQDLKPCHLLDKIPGEIRNIIYNYALTNDFEEVTLSFYSDGPYSCIRSNPMTQHDVTKASTLQYACKQIWEECSALVYALNTITFETRDSRLLSQIAEKQYSTRKLQRAHLALGGSLDSETEWYELQAPVFWLTQTTPRVTISFQTCLGSCLCCGGVAVAHWSLTTCEGELDEESIAPIVWHVEDQDEEYPLGLVRYTTLYWDEKVGAIKSSLLKTLSTAQQ</sequence>
<dbReference type="EMBL" id="JABCIY010000001">
    <property type="protein sequence ID" value="KAF7198278.1"/>
    <property type="molecule type" value="Genomic_DNA"/>
</dbReference>
<evidence type="ECO:0000313" key="1">
    <source>
        <dbReference type="EMBL" id="KAF7198278.1"/>
    </source>
</evidence>
<accession>A0A8H6RWS1</accession>
<protein>
    <submittedName>
        <fullName evidence="1">Uncharacterized protein</fullName>
    </submittedName>
</protein>
<dbReference type="PANTHER" id="PTHR38790">
    <property type="entry name" value="2EXR DOMAIN-CONTAINING PROTEIN-RELATED"/>
    <property type="match status" value="1"/>
</dbReference>
<dbReference type="AlphaFoldDB" id="A0A8H6RWS1"/>
<evidence type="ECO:0000313" key="2">
    <source>
        <dbReference type="Proteomes" id="UP000660729"/>
    </source>
</evidence>
<dbReference type="PANTHER" id="PTHR38790:SF4">
    <property type="entry name" value="2EXR DOMAIN-CONTAINING PROTEIN"/>
    <property type="match status" value="1"/>
</dbReference>
<gene>
    <name evidence="1" type="ORF">HII31_00017</name>
</gene>
<keyword evidence="2" id="KW-1185">Reference proteome</keyword>
<comment type="caution">
    <text evidence="1">The sequence shown here is derived from an EMBL/GenBank/DDBJ whole genome shotgun (WGS) entry which is preliminary data.</text>
</comment>
<dbReference type="Proteomes" id="UP000660729">
    <property type="component" value="Unassembled WGS sequence"/>
</dbReference>
<dbReference type="OrthoDB" id="4790878at2759"/>